<comment type="caution">
    <text evidence="2">The sequence shown here is derived from an EMBL/GenBank/DDBJ whole genome shotgun (WGS) entry which is preliminary data.</text>
</comment>
<dbReference type="InterPro" id="IPR002575">
    <property type="entry name" value="Aminoglycoside_PTrfase"/>
</dbReference>
<dbReference type="InterPro" id="IPR011009">
    <property type="entry name" value="Kinase-like_dom_sf"/>
</dbReference>
<organism evidence="2 3">
    <name type="scientific">Umezawaea endophytica</name>
    <dbReference type="NCBI Taxonomy" id="1654476"/>
    <lineage>
        <taxon>Bacteria</taxon>
        <taxon>Bacillati</taxon>
        <taxon>Actinomycetota</taxon>
        <taxon>Actinomycetes</taxon>
        <taxon>Pseudonocardiales</taxon>
        <taxon>Pseudonocardiaceae</taxon>
        <taxon>Umezawaea</taxon>
    </lineage>
</organism>
<protein>
    <submittedName>
        <fullName evidence="2">Aminoglycoside phosphotransferase family protein</fullName>
    </submittedName>
</protein>
<keyword evidence="3" id="KW-1185">Reference proteome</keyword>
<dbReference type="EMBL" id="JANYMP010000022">
    <property type="protein sequence ID" value="MCS7482104.1"/>
    <property type="molecule type" value="Genomic_DNA"/>
</dbReference>
<dbReference type="SUPFAM" id="SSF56112">
    <property type="entry name" value="Protein kinase-like (PK-like)"/>
    <property type="match status" value="1"/>
</dbReference>
<dbReference type="Gene3D" id="3.90.1200.10">
    <property type="match status" value="1"/>
</dbReference>
<evidence type="ECO:0000259" key="1">
    <source>
        <dbReference type="Pfam" id="PF01636"/>
    </source>
</evidence>
<proteinExistence type="predicted"/>
<dbReference type="Proteomes" id="UP001141259">
    <property type="component" value="Unassembled WGS sequence"/>
</dbReference>
<dbReference type="RefSeq" id="WP_259627710.1">
    <property type="nucleotide sequence ID" value="NZ_JANYMP010000022.1"/>
</dbReference>
<dbReference type="AlphaFoldDB" id="A0A9X2VT08"/>
<dbReference type="Pfam" id="PF01636">
    <property type="entry name" value="APH"/>
    <property type="match status" value="1"/>
</dbReference>
<gene>
    <name evidence="2" type="ORF">NZH93_35090</name>
</gene>
<name>A0A9X2VT08_9PSEU</name>
<feature type="domain" description="Aminoglycoside phosphotransferase" evidence="1">
    <location>
        <begin position="41"/>
        <end position="255"/>
    </location>
</feature>
<sequence>MSSAVTLDGRFTREKLADALRRLCAEHGLDHRGARLLKFTSNAVFELPAERAVVRIVGSTRLRHRAAKVVRVATWLAEHDVPAVRLLTGFPLPVVVGDHLATLWHHVPGTAQPARALDGRDLARVLRRLHELPAPPFELPEWAPLDDVRRRLADAEELSGSDRSFLEERCASLDERLAGLRPALPTGVLHGDAHLGNLIASPSGPVLCDFDSTATGPREWDLSSLPVGVARFGHSPRWQRQLVRGYRFDVTRWDGFPVLRDLRELKLTTSALPILRSHPGVRVELRRRLTALRRGDTTSRWSPYR</sequence>
<evidence type="ECO:0000313" key="2">
    <source>
        <dbReference type="EMBL" id="MCS7482104.1"/>
    </source>
</evidence>
<evidence type="ECO:0000313" key="3">
    <source>
        <dbReference type="Proteomes" id="UP001141259"/>
    </source>
</evidence>
<reference evidence="2" key="1">
    <citation type="submission" date="2022-08" db="EMBL/GenBank/DDBJ databases">
        <authorList>
            <person name="Tistechok S."/>
            <person name="Samborskyy M."/>
            <person name="Roman I."/>
        </authorList>
    </citation>
    <scope>NUCLEOTIDE SEQUENCE</scope>
    <source>
        <strain evidence="2">DSM 103496</strain>
    </source>
</reference>
<accession>A0A9X2VT08</accession>